<dbReference type="AlphaFoldDB" id="A0A1B9GL90"/>
<dbReference type="OrthoDB" id="6133115at2759"/>
<proteinExistence type="inferred from homology"/>
<protein>
    <submittedName>
        <fullName evidence="10">Sugar transporter</fullName>
    </submittedName>
</protein>
<evidence type="ECO:0000256" key="5">
    <source>
        <dbReference type="ARBA" id="ARBA00022989"/>
    </source>
</evidence>
<dbReference type="GO" id="GO:0005351">
    <property type="term" value="F:carbohydrate:proton symporter activity"/>
    <property type="evidence" value="ECO:0007669"/>
    <property type="project" value="TreeGrafter"/>
</dbReference>
<dbReference type="Pfam" id="PF00083">
    <property type="entry name" value="Sugar_tr"/>
    <property type="match status" value="1"/>
</dbReference>
<name>A0A1B9GL90_9TREE</name>
<feature type="transmembrane region" description="Helical" evidence="8">
    <location>
        <begin position="450"/>
        <end position="469"/>
    </location>
</feature>
<dbReference type="Proteomes" id="UP000092666">
    <property type="component" value="Unassembled WGS sequence"/>
</dbReference>
<keyword evidence="6 8" id="KW-0472">Membrane</keyword>
<feature type="transmembrane region" description="Helical" evidence="8">
    <location>
        <begin position="325"/>
        <end position="345"/>
    </location>
</feature>
<reference evidence="11" key="2">
    <citation type="submission" date="2013-12" db="EMBL/GenBank/DDBJ databases">
        <title>Evolution of pathogenesis and genome organization in the Tremellales.</title>
        <authorList>
            <person name="Cuomo C."/>
            <person name="Litvintseva A."/>
            <person name="Heitman J."/>
            <person name="Chen Y."/>
            <person name="Sun S."/>
            <person name="Springer D."/>
            <person name="Dromer F."/>
            <person name="Young S."/>
            <person name="Zeng Q."/>
            <person name="Chapman S."/>
            <person name="Gujja S."/>
            <person name="Saif S."/>
            <person name="Birren B."/>
        </authorList>
    </citation>
    <scope>NUCLEOTIDE SEQUENCE [LARGE SCALE GENOMIC DNA]</scope>
    <source>
        <strain evidence="11">BCC8398</strain>
    </source>
</reference>
<evidence type="ECO:0000256" key="4">
    <source>
        <dbReference type="ARBA" id="ARBA00022692"/>
    </source>
</evidence>
<feature type="transmembrane region" description="Helical" evidence="8">
    <location>
        <begin position="70"/>
        <end position="89"/>
    </location>
</feature>
<dbReference type="PANTHER" id="PTHR48022">
    <property type="entry name" value="PLASTIDIC GLUCOSE TRANSPORTER 4"/>
    <property type="match status" value="1"/>
</dbReference>
<keyword evidence="10" id="KW-0762">Sugar transport</keyword>
<evidence type="ECO:0000313" key="11">
    <source>
        <dbReference type="Proteomes" id="UP000092666"/>
    </source>
</evidence>
<dbReference type="FunFam" id="1.20.1250.20:FF:000134">
    <property type="entry name" value="MFS sugar transporter protein"/>
    <property type="match status" value="1"/>
</dbReference>
<feature type="transmembrane region" description="Helical" evidence="8">
    <location>
        <begin position="168"/>
        <end position="187"/>
    </location>
</feature>
<evidence type="ECO:0000256" key="2">
    <source>
        <dbReference type="ARBA" id="ARBA00010992"/>
    </source>
</evidence>
<evidence type="ECO:0000256" key="1">
    <source>
        <dbReference type="ARBA" id="ARBA00004141"/>
    </source>
</evidence>
<comment type="similarity">
    <text evidence="2">Belongs to the major facilitator superfamily. Sugar transporter (TC 2.A.1.1) family.</text>
</comment>
<feature type="transmembrane region" description="Helical" evidence="8">
    <location>
        <begin position="283"/>
        <end position="305"/>
    </location>
</feature>
<feature type="transmembrane region" description="Helical" evidence="8">
    <location>
        <begin position="193"/>
        <end position="214"/>
    </location>
</feature>
<feature type="domain" description="Major facilitator superfamily (MFS) profile" evidence="9">
    <location>
        <begin position="29"/>
        <end position="473"/>
    </location>
</feature>
<evidence type="ECO:0000256" key="6">
    <source>
        <dbReference type="ARBA" id="ARBA00023136"/>
    </source>
</evidence>
<dbReference type="PROSITE" id="PS50850">
    <property type="entry name" value="MFS"/>
    <property type="match status" value="1"/>
</dbReference>
<reference evidence="10 11" key="1">
    <citation type="submission" date="2013-07" db="EMBL/GenBank/DDBJ databases">
        <title>The Genome Sequence of Cryptococcus heveanensis BCC8398.</title>
        <authorList>
            <consortium name="The Broad Institute Genome Sequencing Platform"/>
            <person name="Cuomo C."/>
            <person name="Litvintseva A."/>
            <person name="Chen Y."/>
            <person name="Heitman J."/>
            <person name="Sun S."/>
            <person name="Springer D."/>
            <person name="Dromer F."/>
            <person name="Young S.K."/>
            <person name="Zeng Q."/>
            <person name="Gargeya S."/>
            <person name="Fitzgerald M."/>
            <person name="Abouelleil A."/>
            <person name="Alvarado L."/>
            <person name="Berlin A.M."/>
            <person name="Chapman S.B."/>
            <person name="Dewar J."/>
            <person name="Goldberg J."/>
            <person name="Griggs A."/>
            <person name="Gujja S."/>
            <person name="Hansen M."/>
            <person name="Howarth C."/>
            <person name="Imamovic A."/>
            <person name="Larimer J."/>
            <person name="McCowan C."/>
            <person name="Murphy C."/>
            <person name="Pearson M."/>
            <person name="Priest M."/>
            <person name="Roberts A."/>
            <person name="Saif S."/>
            <person name="Shea T."/>
            <person name="Sykes S."/>
            <person name="Wortman J."/>
            <person name="Nusbaum C."/>
            <person name="Birren B."/>
        </authorList>
    </citation>
    <scope>NUCLEOTIDE SEQUENCE [LARGE SCALE GENOMIC DNA]</scope>
    <source>
        <strain evidence="10 11">BCC8398</strain>
    </source>
</reference>
<dbReference type="InterPro" id="IPR036259">
    <property type="entry name" value="MFS_trans_sf"/>
</dbReference>
<feature type="transmembrane region" description="Helical" evidence="8">
    <location>
        <begin position="26"/>
        <end position="50"/>
    </location>
</feature>
<feature type="region of interest" description="Disordered" evidence="7">
    <location>
        <begin position="504"/>
        <end position="536"/>
    </location>
</feature>
<keyword evidence="11" id="KW-1185">Reference proteome</keyword>
<evidence type="ECO:0000313" key="10">
    <source>
        <dbReference type="EMBL" id="OCF31832.1"/>
    </source>
</evidence>
<dbReference type="EMBL" id="KI669512">
    <property type="protein sequence ID" value="OCF31832.1"/>
    <property type="molecule type" value="Genomic_DNA"/>
</dbReference>
<feature type="transmembrane region" description="Helical" evidence="8">
    <location>
        <begin position="124"/>
        <end position="148"/>
    </location>
</feature>
<evidence type="ECO:0000256" key="8">
    <source>
        <dbReference type="SAM" id="Phobius"/>
    </source>
</evidence>
<feature type="transmembrane region" description="Helical" evidence="8">
    <location>
        <begin position="420"/>
        <end position="438"/>
    </location>
</feature>
<evidence type="ECO:0000256" key="7">
    <source>
        <dbReference type="SAM" id="MobiDB-lite"/>
    </source>
</evidence>
<feature type="transmembrane region" description="Helical" evidence="8">
    <location>
        <begin position="101"/>
        <end position="118"/>
    </location>
</feature>
<dbReference type="GO" id="GO:0016020">
    <property type="term" value="C:membrane"/>
    <property type="evidence" value="ECO:0007669"/>
    <property type="project" value="UniProtKB-SubCell"/>
</dbReference>
<dbReference type="PANTHER" id="PTHR48022:SF64">
    <property type="entry name" value="MAJOR FACILITATOR SUPERFAMILY (MFS) PROFILE DOMAIN-CONTAINING PROTEIN"/>
    <property type="match status" value="1"/>
</dbReference>
<keyword evidence="5 8" id="KW-1133">Transmembrane helix</keyword>
<dbReference type="InterPro" id="IPR005828">
    <property type="entry name" value="MFS_sugar_transport-like"/>
</dbReference>
<evidence type="ECO:0000259" key="9">
    <source>
        <dbReference type="PROSITE" id="PS50850"/>
    </source>
</evidence>
<comment type="subcellular location">
    <subcellularLocation>
        <location evidence="1">Membrane</location>
        <topology evidence="1">Multi-pass membrane protein</topology>
    </subcellularLocation>
</comment>
<keyword evidence="3" id="KW-0813">Transport</keyword>
<dbReference type="SUPFAM" id="SSF103473">
    <property type="entry name" value="MFS general substrate transporter"/>
    <property type="match status" value="1"/>
</dbReference>
<keyword evidence="4 8" id="KW-0812">Transmembrane</keyword>
<dbReference type="InterPro" id="IPR050360">
    <property type="entry name" value="MFS_Sugar_Transporters"/>
</dbReference>
<dbReference type="Gene3D" id="1.20.1250.20">
    <property type="entry name" value="MFS general substrate transporter like domains"/>
    <property type="match status" value="1"/>
</dbReference>
<feature type="transmembrane region" description="Helical" evidence="8">
    <location>
        <begin position="384"/>
        <end position="408"/>
    </location>
</feature>
<evidence type="ECO:0000256" key="3">
    <source>
        <dbReference type="ARBA" id="ARBA00022448"/>
    </source>
</evidence>
<gene>
    <name evidence="10" type="ORF">I316_06430</name>
</gene>
<feature type="transmembrane region" description="Helical" evidence="8">
    <location>
        <begin position="352"/>
        <end position="372"/>
    </location>
</feature>
<organism evidence="10 11">
    <name type="scientific">Kwoniella heveanensis BCC8398</name>
    <dbReference type="NCBI Taxonomy" id="1296120"/>
    <lineage>
        <taxon>Eukaryota</taxon>
        <taxon>Fungi</taxon>
        <taxon>Dikarya</taxon>
        <taxon>Basidiomycota</taxon>
        <taxon>Agaricomycotina</taxon>
        <taxon>Tremellomycetes</taxon>
        <taxon>Tremellales</taxon>
        <taxon>Cryptococcaceae</taxon>
        <taxon>Kwoniella</taxon>
    </lineage>
</organism>
<accession>A0A1B9GL90</accession>
<sequence length="536" mass="59597">MTQDWHKIPNVSDHLKWHENKGALKLNFFLSIIFVGMILNGYDGSLISGLQASDAWQADLGYPNGVKLGLLNAVGSFTGLAAGPIINFIDETFGRRWGIRFYGFTILTGSVIGCIAGVSGANGYALFCTGRAIIGFGLTSFLMTSLIVVQEITHPRSRETVAHAWNSWYILGLFIEGWVVFACISNIETSWSWRIPYIIQVPIALYILIAVQFVPETPRWLLGKGREEEAFAFLVEYHGNGDSEDPLVLFEFAEMKEAIRLEKEAKAQKWSVILRSRSNIRRLGLAAMMTFLTNLSGSSIIYYYYTIVFDQVGITDPTTQTGVAAGLNGFTWISQLVAVYVGKFVGRKKILLWVWPTLLLALVGLCVSSGVYANSADGNSKAGVATVVLVWIYLASFNFANPVLWSYPAEVQTFSMRSKGLLVWNTVYQLQSAYVTWVDAIALEAIGYKYYAVYMPLVVIQWFLVYFFMIETKGYTLEEIAQAFDKSSVSLVHVNILEDVERRGANRDAGHEQAAGVEGEHGDGAEYKSPQDSPKH</sequence>
<dbReference type="InterPro" id="IPR020846">
    <property type="entry name" value="MFS_dom"/>
</dbReference>